<comment type="similarity">
    <text evidence="9">Belongs to the TonB-dependent receptor family.</text>
</comment>
<feature type="chain" id="PRO_5002181041" evidence="10">
    <location>
        <begin position="24"/>
        <end position="863"/>
    </location>
</feature>
<dbReference type="Gene3D" id="2.170.130.10">
    <property type="entry name" value="TonB-dependent receptor, plug domain"/>
    <property type="match status" value="1"/>
</dbReference>
<evidence type="ECO:0000313" key="13">
    <source>
        <dbReference type="EMBL" id="KIO44824.1"/>
    </source>
</evidence>
<evidence type="ECO:0000259" key="11">
    <source>
        <dbReference type="Pfam" id="PF07715"/>
    </source>
</evidence>
<evidence type="ECO:0000256" key="2">
    <source>
        <dbReference type="ARBA" id="ARBA00022448"/>
    </source>
</evidence>
<comment type="caution">
    <text evidence="13">The sequence shown here is derived from an EMBL/GenBank/DDBJ whole genome shotgun (WGS) entry which is preliminary data.</text>
</comment>
<feature type="domain" description="TonB-dependent receptor plug" evidence="11">
    <location>
        <begin position="123"/>
        <end position="232"/>
    </location>
</feature>
<dbReference type="PROSITE" id="PS01156">
    <property type="entry name" value="TONB_DEPENDENT_REC_2"/>
    <property type="match status" value="1"/>
</dbReference>
<keyword evidence="6" id="KW-0798">TonB box</keyword>
<evidence type="ECO:0000256" key="9">
    <source>
        <dbReference type="PROSITE-ProRule" id="PRU01360"/>
    </source>
</evidence>
<dbReference type="Proteomes" id="UP000031980">
    <property type="component" value="Unassembled WGS sequence"/>
</dbReference>
<dbReference type="InterPro" id="IPR037066">
    <property type="entry name" value="Plug_dom_sf"/>
</dbReference>
<dbReference type="InterPro" id="IPR039426">
    <property type="entry name" value="TonB-dep_rcpt-like"/>
</dbReference>
<protein>
    <submittedName>
        <fullName evidence="13">TonB-dependent receptor</fullName>
    </submittedName>
</protein>
<evidence type="ECO:0000256" key="8">
    <source>
        <dbReference type="ARBA" id="ARBA00023237"/>
    </source>
</evidence>
<dbReference type="PROSITE" id="PS52016">
    <property type="entry name" value="TONB_DEPENDENT_REC_3"/>
    <property type="match status" value="1"/>
</dbReference>
<evidence type="ECO:0000256" key="10">
    <source>
        <dbReference type="SAM" id="SignalP"/>
    </source>
</evidence>
<evidence type="ECO:0000313" key="14">
    <source>
        <dbReference type="Proteomes" id="UP000031937"/>
    </source>
</evidence>
<dbReference type="Gene3D" id="2.60.40.1120">
    <property type="entry name" value="Carboxypeptidase-like, regulatory domain"/>
    <property type="match status" value="1"/>
</dbReference>
<keyword evidence="13" id="KW-0675">Receptor</keyword>
<evidence type="ECO:0000256" key="3">
    <source>
        <dbReference type="ARBA" id="ARBA00022452"/>
    </source>
</evidence>
<dbReference type="GO" id="GO:0015344">
    <property type="term" value="F:siderophore uptake transmembrane transporter activity"/>
    <property type="evidence" value="ECO:0007669"/>
    <property type="project" value="TreeGrafter"/>
</dbReference>
<dbReference type="SUPFAM" id="SSF49464">
    <property type="entry name" value="Carboxypeptidase regulatory domain-like"/>
    <property type="match status" value="1"/>
</dbReference>
<organism evidence="13 15">
    <name type="scientific">Sanguibacteroides justesenii</name>
    <dbReference type="NCBI Taxonomy" id="1547597"/>
    <lineage>
        <taxon>Bacteria</taxon>
        <taxon>Pseudomonadati</taxon>
        <taxon>Bacteroidota</taxon>
        <taxon>Bacteroidia</taxon>
        <taxon>Bacteroidales</taxon>
        <taxon>Porphyromonadaceae</taxon>
        <taxon>Sanguibacteroides</taxon>
    </lineage>
</organism>
<dbReference type="SUPFAM" id="SSF56935">
    <property type="entry name" value="Porins"/>
    <property type="match status" value="1"/>
</dbReference>
<keyword evidence="7 9" id="KW-0472">Membrane</keyword>
<evidence type="ECO:0000256" key="5">
    <source>
        <dbReference type="ARBA" id="ARBA00022729"/>
    </source>
</evidence>
<keyword evidence="5 10" id="KW-0732">Signal</keyword>
<reference evidence="12 14" key="2">
    <citation type="submission" date="2014-07" db="EMBL/GenBank/DDBJ databases">
        <title>Porphyromonadaceae bacterium OUH 334697 = ATCC BAA-2682 = DSM 28341 draft genome.</title>
        <authorList>
            <person name="Sydenham T.V."/>
            <person name="Hasman H."/>
            <person name="Justesen U.S."/>
        </authorList>
    </citation>
    <scope>NUCLEOTIDE SEQUENCE [LARGE SCALE GENOMIC DNA]</scope>
    <source>
        <strain evidence="12 14">OUH 334697</strain>
    </source>
</reference>
<feature type="signal peptide" evidence="10">
    <location>
        <begin position="1"/>
        <end position="23"/>
    </location>
</feature>
<sequence>MRKVLLKCLMLFIPMLCMSLATLADGVIKGKIIDAKTNEALIGATATIDGTSIGAAADIDGKFVIKTKKEGKMVILFRYVGYEELKKEIDLKDKELDMGTIKLTPVTVGLDEVKVTASIVTKDRETPVAISNITPLMIEEKLGSQEFPEIMKSTPSIYATKQGGGYGDSRINMRGFDSNNIGILINGIPINDMENGRVYWSNWASLSDVTQFIQVQRGLGASKLAVNSVGGTMNMITKSTDAIKGGGLYYGIGNDGYSKAAVNVSTGLMENGWAVSLAGSRTASTHGYVDATNYEAWAYFVNVSKRINDNHRLSFTAFGAPQWHNQRGQMHTIQEYRDNQNGTRWNSSYGILNGEIFNGPYAYNEYHKPQMSLNHYWTIDERSSLSTVVYLSFSNGGGRRSYGVNKNWLQYNYTDGKPYEETKLTPDGLLDYDAVMRENQASTTGSLLVLANAINSHDWYGALSTYTNQLTDNIKLTGGLDVRYYKGYHFIKITDLMGGAYYNNKSDLLAYQDPNVALKKGDKIAFDNTGEVLWGGIFAQGEYVKDNFSGFLSFSLTDEAYRRIDNGAYKKGDPMRKTSWQNFLPWGLKAGANYKFGAFHNVYLNGGYFKRAPYFNVVFKNNTNVITPNVKYETVYTIEGGYGLEMPTLTAKINYYYTRWNDRGLTKSVGNGNVANIRGLNACHHGVEFEAEYKPVYNFNLKGMFSWGNWVLTDNPTMVVLDASNEVISENEKLYVKDVHVGNSAQMTAALGASYEPFPRFKIGADMNFFGKNYSDYTIENRVAAREEGIDSWRMPNYVTVDANLRYGLDYKGVRFTLYTNINNVFNAKYIADAKDGAYHNAASSLVYYGFGRTWTLGLRLNF</sequence>
<keyword evidence="4 9" id="KW-0812">Transmembrane</keyword>
<dbReference type="EMBL" id="JPIT01000032">
    <property type="protein sequence ID" value="KIO43109.1"/>
    <property type="molecule type" value="Genomic_DNA"/>
</dbReference>
<dbReference type="GO" id="GO:0009279">
    <property type="term" value="C:cell outer membrane"/>
    <property type="evidence" value="ECO:0007669"/>
    <property type="project" value="UniProtKB-SubCell"/>
</dbReference>
<dbReference type="InterPro" id="IPR008969">
    <property type="entry name" value="CarboxyPept-like_regulatory"/>
</dbReference>
<evidence type="ECO:0000256" key="4">
    <source>
        <dbReference type="ARBA" id="ARBA00022692"/>
    </source>
</evidence>
<keyword evidence="2 9" id="KW-0813">Transport</keyword>
<comment type="subcellular location">
    <subcellularLocation>
        <location evidence="1 9">Cell outer membrane</location>
        <topology evidence="1 9">Multi-pass membrane protein</topology>
    </subcellularLocation>
</comment>
<reference evidence="13 15" key="1">
    <citation type="submission" date="2014-07" db="EMBL/GenBank/DDBJ databases">
        <title>Porphyromonadaceae bacterium OUH 308042 = ATCC BAA-2681 = DSM 28342 draft genome.</title>
        <authorList>
            <person name="Sydenham T.V."/>
            <person name="Hasman H."/>
            <person name="Justensen U.S."/>
        </authorList>
    </citation>
    <scope>NUCLEOTIDE SEQUENCE [LARGE SCALE GENOMIC DNA]</scope>
    <source>
        <strain evidence="13 15">OUH 308042</strain>
    </source>
</reference>
<dbReference type="InterPro" id="IPR036942">
    <property type="entry name" value="Beta-barrel_TonB_sf"/>
</dbReference>
<dbReference type="InterPro" id="IPR010917">
    <property type="entry name" value="TonB_rcpt_CS"/>
</dbReference>
<dbReference type="Pfam" id="PF13715">
    <property type="entry name" value="CarbopepD_reg_2"/>
    <property type="match status" value="1"/>
</dbReference>
<dbReference type="Pfam" id="PF07715">
    <property type="entry name" value="Plug"/>
    <property type="match status" value="1"/>
</dbReference>
<dbReference type="PANTHER" id="PTHR30069:SF29">
    <property type="entry name" value="HEMOGLOBIN AND HEMOGLOBIN-HAPTOGLOBIN-BINDING PROTEIN 1-RELATED"/>
    <property type="match status" value="1"/>
</dbReference>
<dbReference type="GO" id="GO:0044718">
    <property type="term" value="P:siderophore transmembrane transport"/>
    <property type="evidence" value="ECO:0007669"/>
    <property type="project" value="TreeGrafter"/>
</dbReference>
<dbReference type="PANTHER" id="PTHR30069">
    <property type="entry name" value="TONB-DEPENDENT OUTER MEMBRANE RECEPTOR"/>
    <property type="match status" value="1"/>
</dbReference>
<keyword evidence="3 9" id="KW-1134">Transmembrane beta strand</keyword>
<keyword evidence="15" id="KW-1185">Reference proteome</keyword>
<keyword evidence="8 9" id="KW-0998">Cell outer membrane</keyword>
<evidence type="ECO:0000256" key="6">
    <source>
        <dbReference type="ARBA" id="ARBA00023077"/>
    </source>
</evidence>
<dbReference type="Gene3D" id="2.40.170.20">
    <property type="entry name" value="TonB-dependent receptor, beta-barrel domain"/>
    <property type="match status" value="1"/>
</dbReference>
<dbReference type="Proteomes" id="UP000031937">
    <property type="component" value="Unassembled WGS sequence"/>
</dbReference>
<accession>A0A0C3RGX0</accession>
<dbReference type="RefSeq" id="WP_041504232.1">
    <property type="nucleotide sequence ID" value="NZ_JPIT01000032.1"/>
</dbReference>
<dbReference type="AlphaFoldDB" id="A0A0C3RGX0"/>
<evidence type="ECO:0000256" key="7">
    <source>
        <dbReference type="ARBA" id="ARBA00023136"/>
    </source>
</evidence>
<name>A0A0C3RGX0_9PORP</name>
<proteinExistence type="inferred from homology"/>
<dbReference type="EMBL" id="JPIU01000038">
    <property type="protein sequence ID" value="KIO44824.1"/>
    <property type="molecule type" value="Genomic_DNA"/>
</dbReference>
<gene>
    <name evidence="13" type="ORF">BA92_07305</name>
    <name evidence="12" type="ORF">IE90_12905</name>
</gene>
<evidence type="ECO:0000313" key="15">
    <source>
        <dbReference type="Proteomes" id="UP000031980"/>
    </source>
</evidence>
<evidence type="ECO:0000313" key="12">
    <source>
        <dbReference type="EMBL" id="KIO43109.1"/>
    </source>
</evidence>
<evidence type="ECO:0000256" key="1">
    <source>
        <dbReference type="ARBA" id="ARBA00004571"/>
    </source>
</evidence>
<dbReference type="InterPro" id="IPR012910">
    <property type="entry name" value="Plug_dom"/>
</dbReference>